<reference evidence="14" key="1">
    <citation type="submission" date="2021-09" db="EMBL/GenBank/DDBJ databases">
        <authorList>
            <consortium name="AG Swart"/>
            <person name="Singh M."/>
            <person name="Singh A."/>
            <person name="Seah K."/>
            <person name="Emmerich C."/>
        </authorList>
    </citation>
    <scope>NUCLEOTIDE SEQUENCE</scope>
    <source>
        <strain evidence="14">ATCC30299</strain>
    </source>
</reference>
<keyword evidence="9" id="KW-0408">Iron</keyword>
<dbReference type="PANTHER" id="PTHR45673">
    <property type="entry name" value="SERINE/THREONINE-PROTEIN PHOSPHATASE 2B CATALYTIC SUBUNIT 1-RELATED"/>
    <property type="match status" value="1"/>
</dbReference>
<evidence type="ECO:0000256" key="7">
    <source>
        <dbReference type="ARBA" id="ARBA00022860"/>
    </source>
</evidence>
<evidence type="ECO:0000256" key="1">
    <source>
        <dbReference type="ARBA" id="ARBA00001947"/>
    </source>
</evidence>
<evidence type="ECO:0000313" key="15">
    <source>
        <dbReference type="Proteomes" id="UP001162131"/>
    </source>
</evidence>
<comment type="cofactor">
    <cofactor evidence="1">
        <name>Zn(2+)</name>
        <dbReference type="ChEBI" id="CHEBI:29105"/>
    </cofactor>
</comment>
<dbReference type="InterPro" id="IPR006186">
    <property type="entry name" value="Ser/Thr-sp_prot-phosphatase"/>
</dbReference>
<dbReference type="InterPro" id="IPR041751">
    <property type="entry name" value="MPP_PP2B"/>
</dbReference>
<evidence type="ECO:0000256" key="2">
    <source>
        <dbReference type="ARBA" id="ARBA00001965"/>
    </source>
</evidence>
<comment type="caution">
    <text evidence="14">The sequence shown here is derived from an EMBL/GenBank/DDBJ whole genome shotgun (WGS) entry which is preliminary data.</text>
</comment>
<keyword evidence="8" id="KW-0904">Protein phosphatase</keyword>
<dbReference type="PRINTS" id="PR00114">
    <property type="entry name" value="STPHPHTASE"/>
</dbReference>
<dbReference type="EMBL" id="CAJZBQ010000010">
    <property type="protein sequence ID" value="CAG9313393.1"/>
    <property type="molecule type" value="Genomic_DNA"/>
</dbReference>
<dbReference type="GO" id="GO:0033192">
    <property type="term" value="F:calmodulin-dependent protein phosphatase activity"/>
    <property type="evidence" value="ECO:0007669"/>
    <property type="project" value="InterPro"/>
</dbReference>
<keyword evidence="15" id="KW-1185">Reference proteome</keyword>
<keyword evidence="7" id="KW-0112">Calmodulin-binding</keyword>
<evidence type="ECO:0000313" key="14">
    <source>
        <dbReference type="EMBL" id="CAG9313393.1"/>
    </source>
</evidence>
<dbReference type="InterPro" id="IPR043360">
    <property type="entry name" value="PP2B"/>
</dbReference>
<evidence type="ECO:0000256" key="12">
    <source>
        <dbReference type="RuleBase" id="RU004273"/>
    </source>
</evidence>
<evidence type="ECO:0000256" key="11">
    <source>
        <dbReference type="ARBA" id="ARBA00048336"/>
    </source>
</evidence>
<evidence type="ECO:0000256" key="5">
    <source>
        <dbReference type="ARBA" id="ARBA00022801"/>
    </source>
</evidence>
<gene>
    <name evidence="14" type="ORF">BSTOLATCC_MIC8664</name>
</gene>
<comment type="similarity">
    <text evidence="3">Belongs to the PPP phosphatase family. PP-2B subfamily.</text>
</comment>
<evidence type="ECO:0000256" key="6">
    <source>
        <dbReference type="ARBA" id="ARBA00022833"/>
    </source>
</evidence>
<dbReference type="GO" id="GO:0005516">
    <property type="term" value="F:calmodulin binding"/>
    <property type="evidence" value="ECO:0007669"/>
    <property type="project" value="UniProtKB-KW"/>
</dbReference>
<proteinExistence type="inferred from homology"/>
<evidence type="ECO:0000256" key="3">
    <source>
        <dbReference type="ARBA" id="ARBA00009905"/>
    </source>
</evidence>
<dbReference type="GO" id="GO:0097720">
    <property type="term" value="P:calcineurin-mediated signaling"/>
    <property type="evidence" value="ECO:0007669"/>
    <property type="project" value="InterPro"/>
</dbReference>
<dbReference type="Pfam" id="PF00149">
    <property type="entry name" value="Metallophos"/>
    <property type="match status" value="1"/>
</dbReference>
<dbReference type="FunFam" id="3.60.21.10:FF:000031">
    <property type="entry name" value="Serine/threonine-protein phosphatase"/>
    <property type="match status" value="1"/>
</dbReference>
<evidence type="ECO:0000259" key="13">
    <source>
        <dbReference type="PROSITE" id="PS00125"/>
    </source>
</evidence>
<keyword evidence="4" id="KW-0479">Metal-binding</keyword>
<protein>
    <recommendedName>
        <fullName evidence="12">Serine/threonine-protein phosphatase</fullName>
        <ecNumber evidence="12">3.1.3.16</ecNumber>
    </recommendedName>
</protein>
<dbReference type="AlphaFoldDB" id="A0AAU9IMJ9"/>
<keyword evidence="5 12" id="KW-0378">Hydrolase</keyword>
<dbReference type="SUPFAM" id="SSF56300">
    <property type="entry name" value="Metallo-dependent phosphatases"/>
    <property type="match status" value="1"/>
</dbReference>
<evidence type="ECO:0000256" key="9">
    <source>
        <dbReference type="ARBA" id="ARBA00023004"/>
    </source>
</evidence>
<keyword evidence="6" id="KW-0862">Zinc</keyword>
<dbReference type="InterPro" id="IPR004843">
    <property type="entry name" value="Calcineurin-like_PHP"/>
</dbReference>
<evidence type="ECO:0000256" key="4">
    <source>
        <dbReference type="ARBA" id="ARBA00022723"/>
    </source>
</evidence>
<feature type="domain" description="Serine/threonine specific protein phosphatases" evidence="13">
    <location>
        <begin position="144"/>
        <end position="149"/>
    </location>
</feature>
<dbReference type="Proteomes" id="UP001162131">
    <property type="component" value="Unassembled WGS sequence"/>
</dbReference>
<dbReference type="Gene3D" id="3.60.21.10">
    <property type="match status" value="1"/>
</dbReference>
<organism evidence="14 15">
    <name type="scientific">Blepharisma stoltei</name>
    <dbReference type="NCBI Taxonomy" id="1481888"/>
    <lineage>
        <taxon>Eukaryota</taxon>
        <taxon>Sar</taxon>
        <taxon>Alveolata</taxon>
        <taxon>Ciliophora</taxon>
        <taxon>Postciliodesmatophora</taxon>
        <taxon>Heterotrichea</taxon>
        <taxon>Heterotrichida</taxon>
        <taxon>Blepharismidae</taxon>
        <taxon>Blepharisma</taxon>
    </lineage>
</organism>
<comment type="cofactor">
    <cofactor evidence="2">
        <name>Fe(3+)</name>
        <dbReference type="ChEBI" id="CHEBI:29034"/>
    </cofactor>
</comment>
<comment type="catalytic activity">
    <reaction evidence="11 12">
        <text>O-phospho-L-threonyl-[protein] + H2O = L-threonyl-[protein] + phosphate</text>
        <dbReference type="Rhea" id="RHEA:47004"/>
        <dbReference type="Rhea" id="RHEA-COMP:11060"/>
        <dbReference type="Rhea" id="RHEA-COMP:11605"/>
        <dbReference type="ChEBI" id="CHEBI:15377"/>
        <dbReference type="ChEBI" id="CHEBI:30013"/>
        <dbReference type="ChEBI" id="CHEBI:43474"/>
        <dbReference type="ChEBI" id="CHEBI:61977"/>
        <dbReference type="EC" id="3.1.3.16"/>
    </reaction>
</comment>
<evidence type="ECO:0000256" key="8">
    <source>
        <dbReference type="ARBA" id="ARBA00022912"/>
    </source>
</evidence>
<name>A0AAU9IMJ9_9CILI</name>
<comment type="catalytic activity">
    <reaction evidence="10">
        <text>O-phospho-L-seryl-[protein] + H2O = L-seryl-[protein] + phosphate</text>
        <dbReference type="Rhea" id="RHEA:20629"/>
        <dbReference type="Rhea" id="RHEA-COMP:9863"/>
        <dbReference type="Rhea" id="RHEA-COMP:11604"/>
        <dbReference type="ChEBI" id="CHEBI:15377"/>
        <dbReference type="ChEBI" id="CHEBI:29999"/>
        <dbReference type="ChEBI" id="CHEBI:43474"/>
        <dbReference type="ChEBI" id="CHEBI:83421"/>
        <dbReference type="EC" id="3.1.3.16"/>
    </reaction>
</comment>
<dbReference type="PROSITE" id="PS00125">
    <property type="entry name" value="SER_THR_PHOSPHATASE"/>
    <property type="match status" value="1"/>
</dbReference>
<sequence length="468" mass="53771">MEPLLDPLRDRAVQDLTPPPHRALDRVKLYPRGIANPPDWIVLRDHLQAEGRIAKQDCLLLIRQASDLLRRERNLLELKDPVSVVGDIHGQYYDLLRLLELGGDPNRTKYLFLGDYVDRGSFSIEVTLLLYAVKLNFPQTVFMLRGNHECRQMTSFFNFREETLYKYDTEVYDAIMESFDALPLACIVNNKFIALHGGISPELLTLEDISRLSRFQEPPRQGLFCDILWSDPVDSETGSCPEKYRVNTVRGCSFYFGLSAANGFLKKNRLLSILRAHEAQLDGYKMHRWSGTSEFPCVITVFSAPNYCDVYNNKGAILKFDNNTLNIQQFNYTAHPYILPNFMGLFEWSIPFVIEKVLEMIKTVIKPANEIEAKRGADVGEQVKKLQEDVREAKVEIFRNKVKAVTKMIKMFKTLREEKEIIMQLKGLCPDNKVPRGLLLQGREAILGAVDSFSQAKTWDIINEKRPD</sequence>
<evidence type="ECO:0000256" key="10">
    <source>
        <dbReference type="ARBA" id="ARBA00047761"/>
    </source>
</evidence>
<dbReference type="InterPro" id="IPR029052">
    <property type="entry name" value="Metallo-depent_PP-like"/>
</dbReference>
<dbReference type="GO" id="GO:0046872">
    <property type="term" value="F:metal ion binding"/>
    <property type="evidence" value="ECO:0007669"/>
    <property type="project" value="UniProtKB-KW"/>
</dbReference>
<dbReference type="SMART" id="SM00156">
    <property type="entry name" value="PP2Ac"/>
    <property type="match status" value="1"/>
</dbReference>
<dbReference type="EC" id="3.1.3.16" evidence="12"/>
<dbReference type="CDD" id="cd07416">
    <property type="entry name" value="MPP_PP2B"/>
    <property type="match status" value="1"/>
</dbReference>
<accession>A0AAU9IMJ9</accession>